<reference evidence="3" key="1">
    <citation type="journal article" date="2019" name="Int. J. Syst. Evol. Microbiol.">
        <title>The Global Catalogue of Microorganisms (GCM) 10K type strain sequencing project: providing services to taxonomists for standard genome sequencing and annotation.</title>
        <authorList>
            <consortium name="The Broad Institute Genomics Platform"/>
            <consortium name="The Broad Institute Genome Sequencing Center for Infectious Disease"/>
            <person name="Wu L."/>
            <person name="Ma J."/>
        </authorList>
    </citation>
    <scope>NUCLEOTIDE SEQUENCE [LARGE SCALE GENOMIC DNA]</scope>
    <source>
        <strain evidence="3">NBRC 108565</strain>
    </source>
</reference>
<dbReference type="EMBL" id="AP027729">
    <property type="protein sequence ID" value="BDZ41288.1"/>
    <property type="molecule type" value="Genomic_DNA"/>
</dbReference>
<proteinExistence type="predicted"/>
<evidence type="ECO:0000313" key="3">
    <source>
        <dbReference type="Proteomes" id="UP001321475"/>
    </source>
</evidence>
<accession>A0ABN6XCW9</accession>
<keyword evidence="3" id="KW-1185">Reference proteome</keyword>
<organism evidence="2 3">
    <name type="scientific">Paraoerskovia sediminicola</name>
    <dbReference type="NCBI Taxonomy" id="1138587"/>
    <lineage>
        <taxon>Bacteria</taxon>
        <taxon>Bacillati</taxon>
        <taxon>Actinomycetota</taxon>
        <taxon>Actinomycetes</taxon>
        <taxon>Micrococcales</taxon>
        <taxon>Cellulomonadaceae</taxon>
        <taxon>Paraoerskovia</taxon>
    </lineage>
</organism>
<name>A0ABN6XCW9_9CELL</name>
<dbReference type="Proteomes" id="UP001321475">
    <property type="component" value="Chromosome"/>
</dbReference>
<protein>
    <submittedName>
        <fullName evidence="2">Uncharacterized protein</fullName>
    </submittedName>
</protein>
<feature type="region of interest" description="Disordered" evidence="1">
    <location>
        <begin position="28"/>
        <end position="79"/>
    </location>
</feature>
<evidence type="ECO:0000313" key="2">
    <source>
        <dbReference type="EMBL" id="BDZ41288.1"/>
    </source>
</evidence>
<sequence length="122" mass="12104">MATTDGETAVVTSSQSGFCDVELVTADPVPSPLVEEPEPPTSAREAEADVDPSKAPVSAAVPKLASRAPPTAAAVTGSQIPRRCAASPVPDGVPAGAPDPFCGAAHGSWGSVAPCWFCCCAA</sequence>
<evidence type="ECO:0000256" key="1">
    <source>
        <dbReference type="SAM" id="MobiDB-lite"/>
    </source>
</evidence>
<gene>
    <name evidence="2" type="ORF">GCM10025865_05870</name>
</gene>